<dbReference type="AlphaFoldDB" id="A0A3Q7Q278"/>
<comment type="function">
    <text evidence="13">Low affinity ligand for the ERBB4 tyrosine kinase receptor. Concomitantly recruits ERBB1 and ERBB2 coreceptors, resulting in ligand-stimulated tyrosine phosphorylation and activation of the ERBB receptors. Does not bind to the ERBB1, ERBB2 and ERBB3 receptors.</text>
</comment>
<evidence type="ECO:0000256" key="14">
    <source>
        <dbReference type="ARBA" id="ARBA00063299"/>
    </source>
</evidence>
<keyword evidence="7 18" id="KW-0812">Transmembrane</keyword>
<comment type="caution">
    <text evidence="16">Lacks conserved residue(s) required for the propagation of feature annotation.</text>
</comment>
<evidence type="ECO:0000256" key="13">
    <source>
        <dbReference type="ARBA" id="ARBA00054375"/>
    </source>
</evidence>
<evidence type="ECO:0000256" key="3">
    <source>
        <dbReference type="ARBA" id="ARBA00008216"/>
    </source>
</evidence>
<keyword evidence="6 16" id="KW-0245">EGF-like domain</keyword>
<keyword evidence="20" id="KW-1185">Reference proteome</keyword>
<evidence type="ECO:0000256" key="11">
    <source>
        <dbReference type="ARBA" id="ARBA00023157"/>
    </source>
</evidence>
<feature type="transmembrane region" description="Helical" evidence="18">
    <location>
        <begin position="61"/>
        <end position="83"/>
    </location>
</feature>
<evidence type="ECO:0000256" key="10">
    <source>
        <dbReference type="ARBA" id="ARBA00023136"/>
    </source>
</evidence>
<evidence type="ECO:0000256" key="17">
    <source>
        <dbReference type="SAM" id="MobiDB-lite"/>
    </source>
</evidence>
<evidence type="ECO:0000256" key="18">
    <source>
        <dbReference type="SAM" id="Phobius"/>
    </source>
</evidence>
<protein>
    <recommendedName>
        <fullName evidence="15">Pro-neuregulin-4, membrane-bound isoform</fullName>
    </recommendedName>
</protein>
<evidence type="ECO:0000256" key="4">
    <source>
        <dbReference type="ARBA" id="ARBA00022475"/>
    </source>
</evidence>
<keyword evidence="11 16" id="KW-1015">Disulfide bond</keyword>
<dbReference type="CTD" id="145957"/>
<evidence type="ECO:0000256" key="8">
    <source>
        <dbReference type="ARBA" id="ARBA00022989"/>
    </source>
</evidence>
<evidence type="ECO:0000259" key="19">
    <source>
        <dbReference type="PROSITE" id="PS50026"/>
    </source>
</evidence>
<comment type="subcellular location">
    <subcellularLocation>
        <location evidence="1">Cell membrane</location>
        <topology evidence="1">Single-pass type I membrane protein</topology>
    </subcellularLocation>
    <subcellularLocation>
        <location evidence="2">Secreted</location>
    </subcellularLocation>
</comment>
<dbReference type="PANTHER" id="PTHR10740">
    <property type="entry name" value="TRANSFORMING GROWTH FACTOR ALPHA"/>
    <property type="match status" value="1"/>
</dbReference>
<evidence type="ECO:0000256" key="2">
    <source>
        <dbReference type="ARBA" id="ARBA00004613"/>
    </source>
</evidence>
<sequence>MCLDHEELCGPSHRSFCLNGGICYVVPTIPSPFCRCIENYTGARCEEVFLPSSSIQTKSDLFAAFVALTLLGTLIIGALYFLFRKGHLQRANSVQYDINLVETSSTGAHHIQSADWAGIPPTAKSSKLPQQGPVPLHSDTCPGEGKIITGSPRAKPADFEVPGLLIVKLVMLNPTGFQSQIFWRLIFPVQLSTSLQRVRANMAVRESLAQSHKVVVPFLQ</sequence>
<dbReference type="GO" id="GO:0007173">
    <property type="term" value="P:epidermal growth factor receptor signaling pathway"/>
    <property type="evidence" value="ECO:0007669"/>
    <property type="project" value="TreeGrafter"/>
</dbReference>
<dbReference type="GO" id="GO:0008083">
    <property type="term" value="F:growth factor activity"/>
    <property type="evidence" value="ECO:0007669"/>
    <property type="project" value="UniProtKB-KW"/>
</dbReference>
<dbReference type="PANTHER" id="PTHR10740:SF15">
    <property type="entry name" value="EGF-LIKE DOMAIN-CONTAINING PROTEIN"/>
    <property type="match status" value="1"/>
</dbReference>
<feature type="region of interest" description="Disordered" evidence="17">
    <location>
        <begin position="122"/>
        <end position="149"/>
    </location>
</feature>
<evidence type="ECO:0000256" key="12">
    <source>
        <dbReference type="ARBA" id="ARBA00023180"/>
    </source>
</evidence>
<keyword evidence="9" id="KW-0339">Growth factor</keyword>
<dbReference type="Gene3D" id="2.10.25.10">
    <property type="entry name" value="Laminin"/>
    <property type="match status" value="1"/>
</dbReference>
<reference evidence="21" key="2">
    <citation type="submission" date="2025-08" db="UniProtKB">
        <authorList>
            <consortium name="RefSeq"/>
        </authorList>
    </citation>
    <scope>IDENTIFICATION</scope>
    <source>
        <tissue evidence="21">Blood</tissue>
    </source>
</reference>
<evidence type="ECO:0000256" key="1">
    <source>
        <dbReference type="ARBA" id="ARBA00004251"/>
    </source>
</evidence>
<evidence type="ECO:0000256" key="5">
    <source>
        <dbReference type="ARBA" id="ARBA00022525"/>
    </source>
</evidence>
<keyword evidence="8 18" id="KW-1133">Transmembrane helix</keyword>
<dbReference type="CDD" id="cd00054">
    <property type="entry name" value="EGF_CA"/>
    <property type="match status" value="1"/>
</dbReference>
<dbReference type="Proteomes" id="UP000286641">
    <property type="component" value="Unplaced"/>
</dbReference>
<dbReference type="RefSeq" id="XP_025740028.1">
    <property type="nucleotide sequence ID" value="XM_025884243.1"/>
</dbReference>
<evidence type="ECO:0000256" key="16">
    <source>
        <dbReference type="PROSITE-ProRule" id="PRU00076"/>
    </source>
</evidence>
<dbReference type="SUPFAM" id="SSF57196">
    <property type="entry name" value="EGF/Laminin"/>
    <property type="match status" value="1"/>
</dbReference>
<evidence type="ECO:0000313" key="21">
    <source>
        <dbReference type="RefSeq" id="XP_025740028.1"/>
    </source>
</evidence>
<name>A0A3Q7Q278_CALUR</name>
<accession>A0A3Q7Q278</accession>
<evidence type="ECO:0000256" key="6">
    <source>
        <dbReference type="ARBA" id="ARBA00022536"/>
    </source>
</evidence>
<keyword evidence="12" id="KW-0325">Glycoprotein</keyword>
<feature type="domain" description="EGF-like" evidence="19">
    <location>
        <begin position="5"/>
        <end position="46"/>
    </location>
</feature>
<evidence type="ECO:0000256" key="9">
    <source>
        <dbReference type="ARBA" id="ARBA00023030"/>
    </source>
</evidence>
<keyword evidence="4" id="KW-1003">Cell membrane</keyword>
<dbReference type="PROSITE" id="PS00022">
    <property type="entry name" value="EGF_1"/>
    <property type="match status" value="1"/>
</dbReference>
<dbReference type="FunFam" id="2.10.25.10:FF:000356">
    <property type="entry name" value="pro-neuregulin-4, membrane-bound isoform"/>
    <property type="match status" value="1"/>
</dbReference>
<evidence type="ECO:0000313" key="20">
    <source>
        <dbReference type="Proteomes" id="UP000286641"/>
    </source>
</evidence>
<keyword evidence="5" id="KW-0964">Secreted</keyword>
<evidence type="ECO:0000256" key="15">
    <source>
        <dbReference type="ARBA" id="ARBA00073762"/>
    </source>
</evidence>
<dbReference type="GO" id="GO:0005886">
    <property type="term" value="C:plasma membrane"/>
    <property type="evidence" value="ECO:0007669"/>
    <property type="project" value="UniProtKB-SubCell"/>
</dbReference>
<dbReference type="GO" id="GO:0005615">
    <property type="term" value="C:extracellular space"/>
    <property type="evidence" value="ECO:0007669"/>
    <property type="project" value="TreeGrafter"/>
</dbReference>
<feature type="disulfide bond" evidence="16">
    <location>
        <begin position="36"/>
        <end position="45"/>
    </location>
</feature>
<proteinExistence type="inferred from homology"/>
<dbReference type="GO" id="GO:0045840">
    <property type="term" value="P:positive regulation of mitotic nuclear division"/>
    <property type="evidence" value="ECO:0007669"/>
    <property type="project" value="TreeGrafter"/>
</dbReference>
<reference key="1">
    <citation type="submission" date="2019-01" db="UniProtKB">
        <authorList>
            <consortium name="RefSeq"/>
        </authorList>
    </citation>
    <scope>IDENTIFICATION</scope>
</reference>
<comment type="similarity">
    <text evidence="3">Belongs to the neuregulin family.</text>
</comment>
<feature type="disulfide bond" evidence="16">
    <location>
        <begin position="17"/>
        <end position="34"/>
    </location>
</feature>
<dbReference type="InterPro" id="IPR000742">
    <property type="entry name" value="EGF"/>
</dbReference>
<dbReference type="GO" id="GO:0005154">
    <property type="term" value="F:epidermal growth factor receptor binding"/>
    <property type="evidence" value="ECO:0007669"/>
    <property type="project" value="TreeGrafter"/>
</dbReference>
<organism evidence="20 21">
    <name type="scientific">Callorhinus ursinus</name>
    <name type="common">Northern fur seal</name>
    <dbReference type="NCBI Taxonomy" id="34884"/>
    <lineage>
        <taxon>Eukaryota</taxon>
        <taxon>Metazoa</taxon>
        <taxon>Chordata</taxon>
        <taxon>Craniata</taxon>
        <taxon>Vertebrata</taxon>
        <taxon>Euteleostomi</taxon>
        <taxon>Mammalia</taxon>
        <taxon>Eutheria</taxon>
        <taxon>Laurasiatheria</taxon>
        <taxon>Carnivora</taxon>
        <taxon>Caniformia</taxon>
        <taxon>Pinnipedia</taxon>
        <taxon>Otariidae</taxon>
        <taxon>Callorhinus</taxon>
    </lineage>
</organism>
<keyword evidence="10 18" id="KW-0472">Membrane</keyword>
<comment type="subunit">
    <text evidence="14">Interacts with ERBB4.</text>
</comment>
<dbReference type="GO" id="GO:0008284">
    <property type="term" value="P:positive regulation of cell population proliferation"/>
    <property type="evidence" value="ECO:0007669"/>
    <property type="project" value="TreeGrafter"/>
</dbReference>
<evidence type="ECO:0000256" key="7">
    <source>
        <dbReference type="ARBA" id="ARBA00022692"/>
    </source>
</evidence>
<gene>
    <name evidence="21" type="primary">NRG4</name>
</gene>
<dbReference type="PROSITE" id="PS50026">
    <property type="entry name" value="EGF_3"/>
    <property type="match status" value="1"/>
</dbReference>
<dbReference type="InParanoid" id="A0A3Q7Q278"/>